<reference evidence="5 6" key="1">
    <citation type="journal article" date="2008" name="J. Bacteriol.">
        <title>Complete genome sequence of the mosquitocidal bacterium Bacillus sphaericus C3-41 and comparison with those of closely related Bacillus species.</title>
        <authorList>
            <person name="Hu X."/>
            <person name="Fan W."/>
            <person name="Han B."/>
            <person name="Liu H."/>
            <person name="Zheng D."/>
            <person name="Li Q."/>
            <person name="Dong W."/>
            <person name="Yan J."/>
            <person name="Gao M."/>
            <person name="Berry C."/>
            <person name="Yuan Z."/>
        </authorList>
    </citation>
    <scope>NUCLEOTIDE SEQUENCE [LARGE SCALE GENOMIC DNA]</scope>
    <source>
        <strain evidence="5 6">C3-41</strain>
    </source>
</reference>
<evidence type="ECO:0000256" key="1">
    <source>
        <dbReference type="ARBA" id="ARBA00001946"/>
    </source>
</evidence>
<accession>B1HNJ1</accession>
<evidence type="ECO:0000313" key="6">
    <source>
        <dbReference type="Proteomes" id="UP000002164"/>
    </source>
</evidence>
<dbReference type="PANTHER" id="PTHR43046:SF2">
    <property type="entry name" value="8-OXO-DGTP DIPHOSPHATASE-RELATED"/>
    <property type="match status" value="1"/>
</dbReference>
<evidence type="ECO:0000256" key="3">
    <source>
        <dbReference type="RuleBase" id="RU003476"/>
    </source>
</evidence>
<dbReference type="PROSITE" id="PS00893">
    <property type="entry name" value="NUDIX_BOX"/>
    <property type="match status" value="1"/>
</dbReference>
<dbReference type="Gene3D" id="3.90.79.10">
    <property type="entry name" value="Nucleoside Triphosphate Pyrophosphohydrolase"/>
    <property type="match status" value="1"/>
</dbReference>
<proteinExistence type="inferred from homology"/>
<dbReference type="Proteomes" id="UP000002164">
    <property type="component" value="Chromosome"/>
</dbReference>
<evidence type="ECO:0000313" key="5">
    <source>
        <dbReference type="EMBL" id="ACA40501.1"/>
    </source>
</evidence>
<dbReference type="Pfam" id="PF00293">
    <property type="entry name" value="NUDIX"/>
    <property type="match status" value="1"/>
</dbReference>
<dbReference type="PROSITE" id="PS51462">
    <property type="entry name" value="NUDIX"/>
    <property type="match status" value="1"/>
</dbReference>
<dbReference type="SUPFAM" id="SSF55811">
    <property type="entry name" value="Nudix"/>
    <property type="match status" value="1"/>
</dbReference>
<dbReference type="InterPro" id="IPR000086">
    <property type="entry name" value="NUDIX_hydrolase_dom"/>
</dbReference>
<evidence type="ECO:0000256" key="2">
    <source>
        <dbReference type="ARBA" id="ARBA00022801"/>
    </source>
</evidence>
<dbReference type="EnsemblBacteria" id="ACA40501">
    <property type="protein sequence ID" value="ACA40501"/>
    <property type="gene ID" value="Bsph_2972"/>
</dbReference>
<comment type="cofactor">
    <cofactor evidence="1">
        <name>Mg(2+)</name>
        <dbReference type="ChEBI" id="CHEBI:18420"/>
    </cofactor>
</comment>
<sequence>MKPALKKRFVLHYDETRSDGMGYITELRKLIGNRPIISVGSTVLVVNDDKKILFQHRSDTLDWGLPGGSMEINETLEQVAARELYEETGLVAKEFEFIGVFSGPDYYYCYPNGDEIYTVIHLYRAKHVRGVLEMKDGESLSLTYFSKEELPNNMEQRTVALLNNLEGKIWGFESSFTKLSK</sequence>
<dbReference type="PANTHER" id="PTHR43046">
    <property type="entry name" value="GDP-MANNOSE MANNOSYL HYDROLASE"/>
    <property type="match status" value="1"/>
</dbReference>
<dbReference type="PRINTS" id="PR00502">
    <property type="entry name" value="NUDIXFAMILY"/>
</dbReference>
<dbReference type="KEGG" id="lsp:Bsph_2972"/>
<name>B1HNJ1_LYSSC</name>
<gene>
    <name evidence="5" type="ordered locus">Bsph_2972</name>
</gene>
<protein>
    <submittedName>
        <fullName evidence="5">MutT/NUDIX family protein</fullName>
    </submittedName>
</protein>
<dbReference type="GO" id="GO:0016787">
    <property type="term" value="F:hydrolase activity"/>
    <property type="evidence" value="ECO:0007669"/>
    <property type="project" value="UniProtKB-KW"/>
</dbReference>
<feature type="domain" description="Nudix hydrolase" evidence="4">
    <location>
        <begin position="35"/>
        <end position="168"/>
    </location>
</feature>
<dbReference type="InterPro" id="IPR015797">
    <property type="entry name" value="NUDIX_hydrolase-like_dom_sf"/>
</dbReference>
<dbReference type="EMBL" id="CP000817">
    <property type="protein sequence ID" value="ACA40501.1"/>
    <property type="molecule type" value="Genomic_DNA"/>
</dbReference>
<dbReference type="HOGENOM" id="CLU_037162_7_0_9"/>
<dbReference type="InterPro" id="IPR020084">
    <property type="entry name" value="NUDIX_hydrolase_CS"/>
</dbReference>
<evidence type="ECO:0000259" key="4">
    <source>
        <dbReference type="PROSITE" id="PS51462"/>
    </source>
</evidence>
<dbReference type="AlphaFoldDB" id="B1HNJ1"/>
<keyword evidence="2 3" id="KW-0378">Hydrolase</keyword>
<dbReference type="InterPro" id="IPR020476">
    <property type="entry name" value="Nudix_hydrolase"/>
</dbReference>
<organism evidence="5 6">
    <name type="scientific">Lysinibacillus sphaericus (strain C3-41)</name>
    <dbReference type="NCBI Taxonomy" id="444177"/>
    <lineage>
        <taxon>Bacteria</taxon>
        <taxon>Bacillati</taxon>
        <taxon>Bacillota</taxon>
        <taxon>Bacilli</taxon>
        <taxon>Bacillales</taxon>
        <taxon>Bacillaceae</taxon>
        <taxon>Lysinibacillus</taxon>
    </lineage>
</organism>
<comment type="similarity">
    <text evidence="3">Belongs to the Nudix hydrolase family.</text>
</comment>
<dbReference type="CDD" id="cd04677">
    <property type="entry name" value="NUDIX_Hydrolase"/>
    <property type="match status" value="1"/>
</dbReference>